<dbReference type="Proteomes" id="UP000886885">
    <property type="component" value="Chromosome 11A"/>
</dbReference>
<gene>
    <name evidence="2" type="ORF">POTOM_039713</name>
</gene>
<dbReference type="EMBL" id="JAAWWB010000021">
    <property type="protein sequence ID" value="KAG6756287.1"/>
    <property type="molecule type" value="Genomic_DNA"/>
</dbReference>
<sequence>MATYVYIITLKCLEAFSKVLYLCFTYCWFSLSTCSSFGCSIQRATCQSFLADSFILEVCSLTLEVDGEEEGIKCNWSVYKTTPHARKSKKGGSDELASLEEANDDSESLTAFLVGFEQEE</sequence>
<dbReference type="AlphaFoldDB" id="A0A8X7YVR9"/>
<evidence type="ECO:0000313" key="2">
    <source>
        <dbReference type="EMBL" id="KAG6756287.1"/>
    </source>
</evidence>
<feature type="compositionally biased region" description="Acidic residues" evidence="1">
    <location>
        <begin position="97"/>
        <end position="106"/>
    </location>
</feature>
<evidence type="ECO:0000313" key="3">
    <source>
        <dbReference type="Proteomes" id="UP000886885"/>
    </source>
</evidence>
<proteinExistence type="predicted"/>
<organism evidence="2 3">
    <name type="scientific">Populus tomentosa</name>
    <name type="common">Chinese white poplar</name>
    <dbReference type="NCBI Taxonomy" id="118781"/>
    <lineage>
        <taxon>Eukaryota</taxon>
        <taxon>Viridiplantae</taxon>
        <taxon>Streptophyta</taxon>
        <taxon>Embryophyta</taxon>
        <taxon>Tracheophyta</taxon>
        <taxon>Spermatophyta</taxon>
        <taxon>Magnoliopsida</taxon>
        <taxon>eudicotyledons</taxon>
        <taxon>Gunneridae</taxon>
        <taxon>Pentapetalae</taxon>
        <taxon>rosids</taxon>
        <taxon>fabids</taxon>
        <taxon>Malpighiales</taxon>
        <taxon>Salicaceae</taxon>
        <taxon>Saliceae</taxon>
        <taxon>Populus</taxon>
    </lineage>
</organism>
<protein>
    <submittedName>
        <fullName evidence="2">Uncharacterized protein</fullName>
    </submittedName>
</protein>
<reference evidence="2" key="1">
    <citation type="journal article" date="2020" name="bioRxiv">
        <title>Hybrid origin of Populus tomentosa Carr. identified through genome sequencing and phylogenomic analysis.</title>
        <authorList>
            <person name="An X."/>
            <person name="Gao K."/>
            <person name="Chen Z."/>
            <person name="Li J."/>
            <person name="Yang X."/>
            <person name="Yang X."/>
            <person name="Zhou J."/>
            <person name="Guo T."/>
            <person name="Zhao T."/>
            <person name="Huang S."/>
            <person name="Miao D."/>
            <person name="Khan W.U."/>
            <person name="Rao P."/>
            <person name="Ye M."/>
            <person name="Lei B."/>
            <person name="Liao W."/>
            <person name="Wang J."/>
            <person name="Ji L."/>
            <person name="Li Y."/>
            <person name="Guo B."/>
            <person name="Mustafa N.S."/>
            <person name="Li S."/>
            <person name="Yun Q."/>
            <person name="Keller S.R."/>
            <person name="Mao J."/>
            <person name="Zhang R."/>
            <person name="Strauss S.H."/>
        </authorList>
    </citation>
    <scope>NUCLEOTIDE SEQUENCE</scope>
    <source>
        <strain evidence="2">GM15</strain>
        <tissue evidence="2">Leaf</tissue>
    </source>
</reference>
<name>A0A8X7YVR9_POPTO</name>
<comment type="caution">
    <text evidence="2">The sequence shown here is derived from an EMBL/GenBank/DDBJ whole genome shotgun (WGS) entry which is preliminary data.</text>
</comment>
<feature type="region of interest" description="Disordered" evidence="1">
    <location>
        <begin position="84"/>
        <end position="106"/>
    </location>
</feature>
<accession>A0A8X7YVR9</accession>
<evidence type="ECO:0000256" key="1">
    <source>
        <dbReference type="SAM" id="MobiDB-lite"/>
    </source>
</evidence>
<keyword evidence="3" id="KW-1185">Reference proteome</keyword>